<keyword evidence="5" id="KW-1185">Reference proteome</keyword>
<evidence type="ECO:0000313" key="4">
    <source>
        <dbReference type="EMBL" id="MBS0028312.1"/>
    </source>
</evidence>
<feature type="transmembrane region" description="Helical" evidence="1">
    <location>
        <begin position="85"/>
        <end position="105"/>
    </location>
</feature>
<dbReference type="Gene3D" id="2.60.120.1440">
    <property type="match status" value="1"/>
</dbReference>
<keyword evidence="1" id="KW-0472">Membrane</keyword>
<dbReference type="RefSeq" id="WP_211973414.1">
    <property type="nucleotide sequence ID" value="NZ_CBFHAM010000007.1"/>
</dbReference>
<dbReference type="PIRSF" id="PIRSF018266">
    <property type="entry name" value="FecR"/>
    <property type="match status" value="1"/>
</dbReference>
<keyword evidence="1" id="KW-1133">Transmembrane helix</keyword>
<feature type="domain" description="FecR protein" evidence="2">
    <location>
        <begin position="121"/>
        <end position="213"/>
    </location>
</feature>
<dbReference type="InterPro" id="IPR006860">
    <property type="entry name" value="FecR"/>
</dbReference>
<evidence type="ECO:0000259" key="3">
    <source>
        <dbReference type="Pfam" id="PF16344"/>
    </source>
</evidence>
<name>A0ABS5IZA6_9BACT</name>
<proteinExistence type="predicted"/>
<accession>A0ABS5IZA6</accession>
<comment type="caution">
    <text evidence="4">The sequence shown here is derived from an EMBL/GenBank/DDBJ whole genome shotgun (WGS) entry which is preliminary data.</text>
</comment>
<organism evidence="4 5">
    <name type="scientific">Chitinophaga hostae</name>
    <dbReference type="NCBI Taxonomy" id="2831022"/>
    <lineage>
        <taxon>Bacteria</taxon>
        <taxon>Pseudomonadati</taxon>
        <taxon>Bacteroidota</taxon>
        <taxon>Chitinophagia</taxon>
        <taxon>Chitinophagales</taxon>
        <taxon>Chitinophagaceae</taxon>
        <taxon>Chitinophaga</taxon>
    </lineage>
</organism>
<dbReference type="Gene3D" id="3.55.50.30">
    <property type="match status" value="1"/>
</dbReference>
<keyword evidence="1" id="KW-0812">Transmembrane</keyword>
<dbReference type="InterPro" id="IPR032508">
    <property type="entry name" value="FecR_C"/>
</dbReference>
<dbReference type="PANTHER" id="PTHR30273:SF2">
    <property type="entry name" value="PROTEIN FECR"/>
    <property type="match status" value="1"/>
</dbReference>
<sequence length="330" mass="37211">MEHPVDKILIKKFINNNCTPEEIARIRLFLEEPGADQVFEEILNEQWETGNPDTPADEAQMQYWQNKFQQKVAEIRPPSQRKFKLLKYAAVWTGLLIVGGLGWYLSRKGDKPAPMAMLTSSTGTGKLLKVQLPDSTIVYLNASSSLQYPETFTGDRRTVALRGEAFFDVKPDERHPFFVATDKLHVQVLGTSFNIRSYQDDADIAVTVATGKVGVTVPGSANTAATILLPDHELTYARYSGKVEVSTVNAADTKAWEQGAFIFNYETLENITKRLSRWYGVTFVCNNDKLLQKRFKLKLRNENLKNVMAALSSAGDGFQYQFKDKQVIIK</sequence>
<reference evidence="4 5" key="1">
    <citation type="submission" date="2021-04" db="EMBL/GenBank/DDBJ databases">
        <title>Chitinophaga sp. nov., isolated from the rhizosphere soil.</title>
        <authorList>
            <person name="He S."/>
        </authorList>
    </citation>
    <scope>NUCLEOTIDE SEQUENCE [LARGE SCALE GENOMIC DNA]</scope>
    <source>
        <strain evidence="4 5">2R12</strain>
    </source>
</reference>
<dbReference type="Proteomes" id="UP000676386">
    <property type="component" value="Unassembled WGS sequence"/>
</dbReference>
<dbReference type="Pfam" id="PF16344">
    <property type="entry name" value="FecR_C"/>
    <property type="match status" value="1"/>
</dbReference>
<evidence type="ECO:0000256" key="1">
    <source>
        <dbReference type="SAM" id="Phobius"/>
    </source>
</evidence>
<evidence type="ECO:0000259" key="2">
    <source>
        <dbReference type="Pfam" id="PF04773"/>
    </source>
</evidence>
<evidence type="ECO:0000313" key="5">
    <source>
        <dbReference type="Proteomes" id="UP000676386"/>
    </source>
</evidence>
<feature type="domain" description="Protein FecR C-terminal" evidence="3">
    <location>
        <begin position="261"/>
        <end position="329"/>
    </location>
</feature>
<dbReference type="Pfam" id="PF04773">
    <property type="entry name" value="FecR"/>
    <property type="match status" value="1"/>
</dbReference>
<protein>
    <submittedName>
        <fullName evidence="4">FecR domain-containing protein</fullName>
    </submittedName>
</protein>
<gene>
    <name evidence="4" type="ORF">KE626_13420</name>
</gene>
<dbReference type="InterPro" id="IPR012373">
    <property type="entry name" value="Ferrdict_sens_TM"/>
</dbReference>
<dbReference type="EMBL" id="JAGTXB010000005">
    <property type="protein sequence ID" value="MBS0028312.1"/>
    <property type="molecule type" value="Genomic_DNA"/>
</dbReference>
<dbReference type="PANTHER" id="PTHR30273">
    <property type="entry name" value="PERIPLASMIC SIGNAL SENSOR AND SIGMA FACTOR ACTIVATOR FECR-RELATED"/>
    <property type="match status" value="1"/>
</dbReference>